<dbReference type="PANTHER" id="PTHR31879:SF2">
    <property type="entry name" value="DET1- AND DDB1-ASSOCIATED PROTEIN 1"/>
    <property type="match status" value="1"/>
</dbReference>
<evidence type="ECO:0000256" key="1">
    <source>
        <dbReference type="SAM" id="MobiDB-lite"/>
    </source>
</evidence>
<feature type="compositionally biased region" description="Basic and acidic residues" evidence="1">
    <location>
        <begin position="1"/>
        <end position="19"/>
    </location>
</feature>
<dbReference type="GO" id="GO:0080008">
    <property type="term" value="C:Cul4-RING E3 ubiquitin ligase complex"/>
    <property type="evidence" value="ECO:0007669"/>
    <property type="project" value="TreeGrafter"/>
</dbReference>
<dbReference type="Proteomes" id="UP000652761">
    <property type="component" value="Unassembled WGS sequence"/>
</dbReference>
<evidence type="ECO:0000313" key="2">
    <source>
        <dbReference type="EMBL" id="MQL79792.1"/>
    </source>
</evidence>
<dbReference type="PANTHER" id="PTHR31879">
    <property type="entry name" value="DET1- AND DDB1-ASSOCIATED PROTEIN 1"/>
    <property type="match status" value="1"/>
</dbReference>
<feature type="compositionally biased region" description="Basic and acidic residues" evidence="1">
    <location>
        <begin position="178"/>
        <end position="203"/>
    </location>
</feature>
<feature type="region of interest" description="Disordered" evidence="1">
    <location>
        <begin position="178"/>
        <end position="245"/>
    </location>
</feature>
<feature type="region of interest" description="Disordered" evidence="1">
    <location>
        <begin position="1"/>
        <end position="77"/>
    </location>
</feature>
<reference evidence="2" key="1">
    <citation type="submission" date="2017-07" db="EMBL/GenBank/DDBJ databases">
        <title>Taro Niue Genome Assembly and Annotation.</title>
        <authorList>
            <person name="Atibalentja N."/>
            <person name="Keating K."/>
            <person name="Fields C.J."/>
        </authorList>
    </citation>
    <scope>NUCLEOTIDE SEQUENCE</scope>
    <source>
        <strain evidence="2">Niue_2</strain>
        <tissue evidence="2">Leaf</tissue>
    </source>
</reference>
<dbReference type="EMBL" id="NMUH01000476">
    <property type="protein sequence ID" value="MQL79792.1"/>
    <property type="molecule type" value="Genomic_DNA"/>
</dbReference>
<gene>
    <name evidence="2" type="ORF">Taro_012248</name>
</gene>
<comment type="caution">
    <text evidence="2">The sequence shown here is derived from an EMBL/GenBank/DDBJ whole genome shotgun (WGS) entry which is preliminary data.</text>
</comment>
<proteinExistence type="predicted"/>
<sequence>MPSVGGKKERKENLAEIRFRSARSPADGRSEDGDAIGEPERRRRLRVPDAGVPEWGRRPESGGQRLQVPRQPPLPRPPLFHRPLVQPGGNSGVCMRSRYLAARFLRFHVFFVELDGSVAEGPVSRCELLSESSVSWKREILDVFPILKPFFVHSEEQLIKTNSTNILIRSLQLNKQRSDAKEGKAKATAESNRSKRVAERTLEGRSSAKKANVASGSASTGQDGSRLVPSDKELQDELISRLKDD</sequence>
<organism evidence="2 3">
    <name type="scientific">Colocasia esculenta</name>
    <name type="common">Wild taro</name>
    <name type="synonym">Arum esculentum</name>
    <dbReference type="NCBI Taxonomy" id="4460"/>
    <lineage>
        <taxon>Eukaryota</taxon>
        <taxon>Viridiplantae</taxon>
        <taxon>Streptophyta</taxon>
        <taxon>Embryophyta</taxon>
        <taxon>Tracheophyta</taxon>
        <taxon>Spermatophyta</taxon>
        <taxon>Magnoliopsida</taxon>
        <taxon>Liliopsida</taxon>
        <taxon>Araceae</taxon>
        <taxon>Aroideae</taxon>
        <taxon>Colocasieae</taxon>
        <taxon>Colocasia</taxon>
    </lineage>
</organism>
<evidence type="ECO:0000313" key="3">
    <source>
        <dbReference type="Proteomes" id="UP000652761"/>
    </source>
</evidence>
<protein>
    <submittedName>
        <fullName evidence="2">Uncharacterized protein</fullName>
    </submittedName>
</protein>
<keyword evidence="3" id="KW-1185">Reference proteome</keyword>
<dbReference type="InterPro" id="IPR033575">
    <property type="entry name" value="DDA1-like"/>
</dbReference>
<feature type="compositionally biased region" description="Polar residues" evidence="1">
    <location>
        <begin position="214"/>
        <end position="223"/>
    </location>
</feature>
<dbReference type="AlphaFoldDB" id="A0A843U3G5"/>
<name>A0A843U3G5_COLES</name>
<dbReference type="GO" id="GO:0032436">
    <property type="term" value="P:positive regulation of proteasomal ubiquitin-dependent protein catabolic process"/>
    <property type="evidence" value="ECO:0007669"/>
    <property type="project" value="TreeGrafter"/>
</dbReference>
<dbReference type="OrthoDB" id="445357at2759"/>
<accession>A0A843U3G5</accession>
<feature type="compositionally biased region" description="Basic and acidic residues" evidence="1">
    <location>
        <begin position="229"/>
        <end position="245"/>
    </location>
</feature>